<dbReference type="AlphaFoldDB" id="A0A4Y2A1H7"/>
<dbReference type="EMBL" id="BGPR01230484">
    <property type="protein sequence ID" value="GBL73520.1"/>
    <property type="molecule type" value="Genomic_DNA"/>
</dbReference>
<gene>
    <name evidence="1" type="ORF">AVEN_197344_1</name>
    <name evidence="2" type="ORF">AVEN_257999_1</name>
    <name evidence="3" type="ORF">AVEN_59442_1</name>
    <name evidence="4" type="ORF">AVEN_61650_1</name>
</gene>
<evidence type="ECO:0000313" key="1">
    <source>
        <dbReference type="EMBL" id="GBL73400.1"/>
    </source>
</evidence>
<evidence type="ECO:0000313" key="2">
    <source>
        <dbReference type="EMBL" id="GBL73423.1"/>
    </source>
</evidence>
<organism evidence="3 5">
    <name type="scientific">Araneus ventricosus</name>
    <name type="common">Orbweaver spider</name>
    <name type="synonym">Epeira ventricosa</name>
    <dbReference type="NCBI Taxonomy" id="182803"/>
    <lineage>
        <taxon>Eukaryota</taxon>
        <taxon>Metazoa</taxon>
        <taxon>Ecdysozoa</taxon>
        <taxon>Arthropoda</taxon>
        <taxon>Chelicerata</taxon>
        <taxon>Arachnida</taxon>
        <taxon>Araneae</taxon>
        <taxon>Araneomorphae</taxon>
        <taxon>Entelegynae</taxon>
        <taxon>Araneoidea</taxon>
        <taxon>Araneidae</taxon>
        <taxon>Araneus</taxon>
    </lineage>
</organism>
<evidence type="ECO:0000313" key="3">
    <source>
        <dbReference type="EMBL" id="GBL73520.1"/>
    </source>
</evidence>
<keyword evidence="5" id="KW-1185">Reference proteome</keyword>
<dbReference type="Proteomes" id="UP000499080">
    <property type="component" value="Unassembled WGS sequence"/>
</dbReference>
<evidence type="ECO:0000313" key="4">
    <source>
        <dbReference type="EMBL" id="GBL73525.1"/>
    </source>
</evidence>
<sequence>MSPHASVPDAISENYVSLYCTLVCESSKSRIKNLHIVCKGYWHVAAELVSTKALLSNSNRHCVDEMRLIGDGGAQITLNFIKNSRAIGVYLM</sequence>
<evidence type="ECO:0000313" key="5">
    <source>
        <dbReference type="Proteomes" id="UP000499080"/>
    </source>
</evidence>
<name>A0A4Y2A1H7_ARAVE</name>
<dbReference type="EMBL" id="BGPR01230453">
    <property type="protein sequence ID" value="GBL73400.1"/>
    <property type="molecule type" value="Genomic_DNA"/>
</dbReference>
<proteinExistence type="predicted"/>
<dbReference type="EMBL" id="BGPR01230485">
    <property type="protein sequence ID" value="GBL73525.1"/>
    <property type="molecule type" value="Genomic_DNA"/>
</dbReference>
<dbReference type="EMBL" id="BGPR01230459">
    <property type="protein sequence ID" value="GBL73423.1"/>
    <property type="molecule type" value="Genomic_DNA"/>
</dbReference>
<accession>A0A4Y2A1H7</accession>
<protein>
    <submittedName>
        <fullName evidence="3">Uncharacterized protein</fullName>
    </submittedName>
</protein>
<comment type="caution">
    <text evidence="3">The sequence shown here is derived from an EMBL/GenBank/DDBJ whole genome shotgun (WGS) entry which is preliminary data.</text>
</comment>
<reference evidence="3 5" key="1">
    <citation type="journal article" date="2019" name="Sci. Rep.">
        <title>Orb-weaving spider Araneus ventricosus genome elucidates the spidroin gene catalogue.</title>
        <authorList>
            <person name="Kono N."/>
            <person name="Nakamura H."/>
            <person name="Ohtoshi R."/>
            <person name="Moran D.A.P."/>
            <person name="Shinohara A."/>
            <person name="Yoshida Y."/>
            <person name="Fujiwara M."/>
            <person name="Mori M."/>
            <person name="Tomita M."/>
            <person name="Arakawa K."/>
        </authorList>
    </citation>
    <scope>NUCLEOTIDE SEQUENCE [LARGE SCALE GENOMIC DNA]</scope>
</reference>